<keyword evidence="1" id="KW-0732">Signal</keyword>
<dbReference type="Gene3D" id="3.40.30.10">
    <property type="entry name" value="Glutaredoxin"/>
    <property type="match status" value="1"/>
</dbReference>
<accession>A0A9W7FQE4</accession>
<evidence type="ECO:0000313" key="3">
    <source>
        <dbReference type="Proteomes" id="UP001165122"/>
    </source>
</evidence>
<feature type="signal peptide" evidence="1">
    <location>
        <begin position="1"/>
        <end position="34"/>
    </location>
</feature>
<reference evidence="3" key="1">
    <citation type="journal article" date="2023" name="Commun. Biol.">
        <title>Genome analysis of Parmales, the sister group of diatoms, reveals the evolutionary specialization of diatoms from phago-mixotrophs to photoautotrophs.</title>
        <authorList>
            <person name="Ban H."/>
            <person name="Sato S."/>
            <person name="Yoshikawa S."/>
            <person name="Yamada K."/>
            <person name="Nakamura Y."/>
            <person name="Ichinomiya M."/>
            <person name="Sato N."/>
            <person name="Blanc-Mathieu R."/>
            <person name="Endo H."/>
            <person name="Kuwata A."/>
            <person name="Ogata H."/>
        </authorList>
    </citation>
    <scope>NUCLEOTIDE SEQUENCE [LARGE SCALE GENOMIC DNA]</scope>
    <source>
        <strain evidence="3">NIES 3700</strain>
    </source>
</reference>
<comment type="caution">
    <text evidence="2">The sequence shown here is derived from an EMBL/GenBank/DDBJ whole genome shotgun (WGS) entry which is preliminary data.</text>
</comment>
<evidence type="ECO:0000256" key="1">
    <source>
        <dbReference type="SAM" id="SignalP"/>
    </source>
</evidence>
<sequence>MKISSAPPKSFYAPKPVELVLCVLILSLLPPTSSYVLPFSISQFFKGSKLYSSRFDVPETPPSQDLASDSTCSKITLQVCSSTKCSRRRKQLQIDEYSLLSGLMDRVGSNPINVEDSGCLGWCKRAPCVKVEHSDYDGSIGLEGMDDMELAQRCFFNILTEDDADRIWSSVAHGVRQLELEDNE</sequence>
<dbReference type="Proteomes" id="UP001165122">
    <property type="component" value="Unassembled WGS sequence"/>
</dbReference>
<evidence type="ECO:0000313" key="2">
    <source>
        <dbReference type="EMBL" id="GMI17049.1"/>
    </source>
</evidence>
<gene>
    <name evidence="2" type="ORF">TrLO_g9624</name>
</gene>
<dbReference type="AlphaFoldDB" id="A0A9W7FQE4"/>
<dbReference type="EMBL" id="BRXW01000275">
    <property type="protein sequence ID" value="GMI17049.1"/>
    <property type="molecule type" value="Genomic_DNA"/>
</dbReference>
<keyword evidence="3" id="KW-1185">Reference proteome</keyword>
<name>A0A9W7FQE4_9STRA</name>
<protein>
    <submittedName>
        <fullName evidence="2">Uncharacterized protein</fullName>
    </submittedName>
</protein>
<feature type="chain" id="PRO_5040916606" evidence="1">
    <location>
        <begin position="35"/>
        <end position="184"/>
    </location>
</feature>
<organism evidence="2 3">
    <name type="scientific">Triparma laevis f. longispina</name>
    <dbReference type="NCBI Taxonomy" id="1714387"/>
    <lineage>
        <taxon>Eukaryota</taxon>
        <taxon>Sar</taxon>
        <taxon>Stramenopiles</taxon>
        <taxon>Ochrophyta</taxon>
        <taxon>Bolidophyceae</taxon>
        <taxon>Parmales</taxon>
        <taxon>Triparmaceae</taxon>
        <taxon>Triparma</taxon>
    </lineage>
</organism>
<proteinExistence type="predicted"/>
<dbReference type="OrthoDB" id="42948at2759"/>